<dbReference type="NCBIfam" id="TIGR02727">
    <property type="entry name" value="MTHFS_bact"/>
    <property type="match status" value="1"/>
</dbReference>
<dbReference type="RefSeq" id="WP_256620073.1">
    <property type="nucleotide sequence ID" value="NZ_JANIBC010000013.1"/>
</dbReference>
<evidence type="ECO:0000256" key="4">
    <source>
        <dbReference type="PIRSR" id="PIRSR006806-1"/>
    </source>
</evidence>
<comment type="similarity">
    <text evidence="1 5">Belongs to the 5-formyltetrahydrofolate cyclo-ligase family.</text>
</comment>
<comment type="catalytic activity">
    <reaction evidence="5">
        <text>(6S)-5-formyl-5,6,7,8-tetrahydrofolate + ATP = (6R)-5,10-methenyltetrahydrofolate + ADP + phosphate</text>
        <dbReference type="Rhea" id="RHEA:10488"/>
        <dbReference type="ChEBI" id="CHEBI:30616"/>
        <dbReference type="ChEBI" id="CHEBI:43474"/>
        <dbReference type="ChEBI" id="CHEBI:57455"/>
        <dbReference type="ChEBI" id="CHEBI:57457"/>
        <dbReference type="ChEBI" id="CHEBI:456216"/>
        <dbReference type="EC" id="6.3.3.2"/>
    </reaction>
</comment>
<reference evidence="6" key="1">
    <citation type="submission" date="2022-07" db="EMBL/GenBank/DDBJ databases">
        <title>Parvularcula maris sp. nov., an algicidal bacterium isolated from seawater.</title>
        <authorList>
            <person name="Li F."/>
        </authorList>
    </citation>
    <scope>NUCLEOTIDE SEQUENCE</scope>
    <source>
        <strain evidence="6">BGMRC 0090</strain>
    </source>
</reference>
<sequence>MLPPLPLIHWKKAFRERAKALRSDAAKRQPSAAKFAASYFMGALEPKEGQAVALYHPVGDELDTAHLAAALAEAGAAVLLPVVETKNAPLIFRLFEIDKPLVKGRYGIMEPSGEAERRRPDIVVTPLLAVRPDGARLGMGGGYYDRTLAALREEGEVTAIGYGYAAQMADRFPVGPEDQFLDGFVSEQGYKAFARRR</sequence>
<dbReference type="InterPro" id="IPR002698">
    <property type="entry name" value="FTHF_cligase"/>
</dbReference>
<proteinExistence type="inferred from homology"/>
<keyword evidence="3 4" id="KW-0067">ATP-binding</keyword>
<evidence type="ECO:0000256" key="3">
    <source>
        <dbReference type="ARBA" id="ARBA00022840"/>
    </source>
</evidence>
<dbReference type="SUPFAM" id="SSF100950">
    <property type="entry name" value="NagB/RpiA/CoA transferase-like"/>
    <property type="match status" value="1"/>
</dbReference>
<accession>A0A9X2LAZ8</accession>
<evidence type="ECO:0000313" key="6">
    <source>
        <dbReference type="EMBL" id="MCQ8186178.1"/>
    </source>
</evidence>
<name>A0A9X2LAZ8_9PROT</name>
<dbReference type="Proteomes" id="UP001142610">
    <property type="component" value="Unassembled WGS sequence"/>
</dbReference>
<feature type="binding site" evidence="4">
    <location>
        <begin position="136"/>
        <end position="144"/>
    </location>
    <ligand>
        <name>ATP</name>
        <dbReference type="ChEBI" id="CHEBI:30616"/>
    </ligand>
</feature>
<keyword evidence="6" id="KW-0436">Ligase</keyword>
<keyword evidence="5" id="KW-0460">Magnesium</keyword>
<dbReference type="GO" id="GO:0030272">
    <property type="term" value="F:5-formyltetrahydrofolate cyclo-ligase activity"/>
    <property type="evidence" value="ECO:0007669"/>
    <property type="project" value="UniProtKB-EC"/>
</dbReference>
<dbReference type="EC" id="6.3.3.2" evidence="5"/>
<dbReference type="GO" id="GO:0035999">
    <property type="term" value="P:tetrahydrofolate interconversion"/>
    <property type="evidence" value="ECO:0007669"/>
    <property type="project" value="TreeGrafter"/>
</dbReference>
<comment type="cofactor">
    <cofactor evidence="5">
        <name>Mg(2+)</name>
        <dbReference type="ChEBI" id="CHEBI:18420"/>
    </cofactor>
</comment>
<gene>
    <name evidence="6" type="ORF">NOG11_12390</name>
</gene>
<protein>
    <recommendedName>
        <fullName evidence="5">5-formyltetrahydrofolate cyclo-ligase</fullName>
        <ecNumber evidence="5">6.3.3.2</ecNumber>
    </recommendedName>
</protein>
<dbReference type="AlphaFoldDB" id="A0A9X2LAZ8"/>
<dbReference type="PANTHER" id="PTHR23407:SF1">
    <property type="entry name" value="5-FORMYLTETRAHYDROFOLATE CYCLO-LIGASE"/>
    <property type="match status" value="1"/>
</dbReference>
<feature type="binding site" evidence="4">
    <location>
        <begin position="11"/>
        <end position="15"/>
    </location>
    <ligand>
        <name>ATP</name>
        <dbReference type="ChEBI" id="CHEBI:30616"/>
    </ligand>
</feature>
<keyword evidence="7" id="KW-1185">Reference proteome</keyword>
<comment type="caution">
    <text evidence="6">The sequence shown here is derived from an EMBL/GenBank/DDBJ whole genome shotgun (WGS) entry which is preliminary data.</text>
</comment>
<dbReference type="InterPro" id="IPR037171">
    <property type="entry name" value="NagB/RpiA_transferase-like"/>
</dbReference>
<dbReference type="Gene3D" id="3.40.50.10420">
    <property type="entry name" value="NagB/RpiA/CoA transferase-like"/>
    <property type="match status" value="1"/>
</dbReference>
<dbReference type="PIRSF" id="PIRSF006806">
    <property type="entry name" value="FTHF_cligase"/>
    <property type="match status" value="1"/>
</dbReference>
<evidence type="ECO:0000256" key="5">
    <source>
        <dbReference type="RuleBase" id="RU361279"/>
    </source>
</evidence>
<dbReference type="PANTHER" id="PTHR23407">
    <property type="entry name" value="ATPASE INHIBITOR/5-FORMYLTETRAHYDROFOLATE CYCLO-LIGASE"/>
    <property type="match status" value="1"/>
</dbReference>
<dbReference type="EMBL" id="JANIBC010000013">
    <property type="protein sequence ID" value="MCQ8186178.1"/>
    <property type="molecule type" value="Genomic_DNA"/>
</dbReference>
<dbReference type="GO" id="GO:0009396">
    <property type="term" value="P:folic acid-containing compound biosynthetic process"/>
    <property type="evidence" value="ECO:0007669"/>
    <property type="project" value="TreeGrafter"/>
</dbReference>
<dbReference type="Pfam" id="PF01812">
    <property type="entry name" value="5-FTHF_cyc-lig"/>
    <property type="match status" value="1"/>
</dbReference>
<evidence type="ECO:0000313" key="7">
    <source>
        <dbReference type="Proteomes" id="UP001142610"/>
    </source>
</evidence>
<feature type="binding site" evidence="4">
    <location>
        <position position="61"/>
    </location>
    <ligand>
        <name>substrate</name>
    </ligand>
</feature>
<evidence type="ECO:0000256" key="1">
    <source>
        <dbReference type="ARBA" id="ARBA00010638"/>
    </source>
</evidence>
<dbReference type="GO" id="GO:0046872">
    <property type="term" value="F:metal ion binding"/>
    <property type="evidence" value="ECO:0007669"/>
    <property type="project" value="UniProtKB-KW"/>
</dbReference>
<dbReference type="InterPro" id="IPR024185">
    <property type="entry name" value="FTHF_cligase-like_sf"/>
</dbReference>
<keyword evidence="2 4" id="KW-0547">Nucleotide-binding</keyword>
<organism evidence="6 7">
    <name type="scientific">Parvularcula maris</name>
    <dbReference type="NCBI Taxonomy" id="2965077"/>
    <lineage>
        <taxon>Bacteria</taxon>
        <taxon>Pseudomonadati</taxon>
        <taxon>Pseudomonadota</taxon>
        <taxon>Alphaproteobacteria</taxon>
        <taxon>Parvularculales</taxon>
        <taxon>Parvularculaceae</taxon>
        <taxon>Parvularcula</taxon>
    </lineage>
</organism>
<evidence type="ECO:0000256" key="2">
    <source>
        <dbReference type="ARBA" id="ARBA00022741"/>
    </source>
</evidence>
<dbReference type="GO" id="GO:0005524">
    <property type="term" value="F:ATP binding"/>
    <property type="evidence" value="ECO:0007669"/>
    <property type="project" value="UniProtKB-KW"/>
</dbReference>
<keyword evidence="5" id="KW-0479">Metal-binding</keyword>